<evidence type="ECO:0000313" key="3">
    <source>
        <dbReference type="EMBL" id="HJA04402.1"/>
    </source>
</evidence>
<dbReference type="GO" id="GO:0042597">
    <property type="term" value="C:periplasmic space"/>
    <property type="evidence" value="ECO:0007669"/>
    <property type="project" value="UniProtKB-ARBA"/>
</dbReference>
<protein>
    <submittedName>
        <fullName evidence="3">ABC transporter family substrate-binding protein</fullName>
    </submittedName>
</protein>
<dbReference type="PIRSF" id="PIRSF002741">
    <property type="entry name" value="MppA"/>
    <property type="match status" value="1"/>
</dbReference>
<organism evidence="3 4">
    <name type="scientific">Candidatus Microbacterium stercoravium</name>
    <dbReference type="NCBI Taxonomy" id="2838697"/>
    <lineage>
        <taxon>Bacteria</taxon>
        <taxon>Bacillati</taxon>
        <taxon>Actinomycetota</taxon>
        <taxon>Actinomycetes</taxon>
        <taxon>Micrococcales</taxon>
        <taxon>Microbacteriaceae</taxon>
        <taxon>Microbacterium</taxon>
    </lineage>
</organism>
<dbReference type="EMBL" id="DXAM01000083">
    <property type="protein sequence ID" value="HJA04402.1"/>
    <property type="molecule type" value="Genomic_DNA"/>
</dbReference>
<dbReference type="Gene3D" id="3.90.76.10">
    <property type="entry name" value="Dipeptide-binding Protein, Domain 1"/>
    <property type="match status" value="1"/>
</dbReference>
<comment type="caution">
    <text evidence="3">The sequence shown here is derived from an EMBL/GenBank/DDBJ whole genome shotgun (WGS) entry which is preliminary data.</text>
</comment>
<dbReference type="Gene3D" id="3.10.105.10">
    <property type="entry name" value="Dipeptide-binding Protein, Domain 3"/>
    <property type="match status" value="1"/>
</dbReference>
<dbReference type="GO" id="GO:0043190">
    <property type="term" value="C:ATP-binding cassette (ABC) transporter complex"/>
    <property type="evidence" value="ECO:0007669"/>
    <property type="project" value="InterPro"/>
</dbReference>
<dbReference type="PROSITE" id="PS51257">
    <property type="entry name" value="PROKAR_LIPOPROTEIN"/>
    <property type="match status" value="1"/>
</dbReference>
<reference evidence="3" key="2">
    <citation type="submission" date="2021-04" db="EMBL/GenBank/DDBJ databases">
        <authorList>
            <person name="Gilroy R."/>
        </authorList>
    </citation>
    <scope>NUCLEOTIDE SEQUENCE</scope>
    <source>
        <strain evidence="3">ChiHjej8B7-3636</strain>
    </source>
</reference>
<feature type="domain" description="Solute-binding protein family 5" evidence="2">
    <location>
        <begin position="118"/>
        <end position="476"/>
    </location>
</feature>
<dbReference type="Proteomes" id="UP000824220">
    <property type="component" value="Unassembled WGS sequence"/>
</dbReference>
<dbReference type="PANTHER" id="PTHR30290">
    <property type="entry name" value="PERIPLASMIC BINDING COMPONENT OF ABC TRANSPORTER"/>
    <property type="match status" value="1"/>
</dbReference>
<dbReference type="InterPro" id="IPR000914">
    <property type="entry name" value="SBP_5_dom"/>
</dbReference>
<dbReference type="InterPro" id="IPR039424">
    <property type="entry name" value="SBP_5"/>
</dbReference>
<dbReference type="Gene3D" id="3.40.190.10">
    <property type="entry name" value="Periplasmic binding protein-like II"/>
    <property type="match status" value="1"/>
</dbReference>
<keyword evidence="1" id="KW-0732">Signal</keyword>
<feature type="chain" id="PRO_5039696610" evidence="1">
    <location>
        <begin position="24"/>
        <end position="573"/>
    </location>
</feature>
<dbReference type="AlphaFoldDB" id="A0A9D2H4B2"/>
<accession>A0A9D2H4B2</accession>
<name>A0A9D2H4B2_9MICO</name>
<dbReference type="GO" id="GO:0015833">
    <property type="term" value="P:peptide transport"/>
    <property type="evidence" value="ECO:0007669"/>
    <property type="project" value="TreeGrafter"/>
</dbReference>
<proteinExistence type="predicted"/>
<dbReference type="PANTHER" id="PTHR30290:SF65">
    <property type="entry name" value="MONOACYL PHOSPHATIDYLINOSITOL TETRAMANNOSIDE-BINDING PROTEIN LPQW-RELATED"/>
    <property type="match status" value="1"/>
</dbReference>
<dbReference type="GO" id="GO:1904680">
    <property type="term" value="F:peptide transmembrane transporter activity"/>
    <property type="evidence" value="ECO:0007669"/>
    <property type="project" value="TreeGrafter"/>
</dbReference>
<evidence type="ECO:0000313" key="4">
    <source>
        <dbReference type="Proteomes" id="UP000824220"/>
    </source>
</evidence>
<reference evidence="3" key="1">
    <citation type="journal article" date="2021" name="PeerJ">
        <title>Extensive microbial diversity within the chicken gut microbiome revealed by metagenomics and culture.</title>
        <authorList>
            <person name="Gilroy R."/>
            <person name="Ravi A."/>
            <person name="Getino M."/>
            <person name="Pursley I."/>
            <person name="Horton D.L."/>
            <person name="Alikhan N.F."/>
            <person name="Baker D."/>
            <person name="Gharbi K."/>
            <person name="Hall N."/>
            <person name="Watson M."/>
            <person name="Adriaenssens E.M."/>
            <person name="Foster-Nyarko E."/>
            <person name="Jarju S."/>
            <person name="Secka A."/>
            <person name="Antonio M."/>
            <person name="Oren A."/>
            <person name="Chaudhuri R.R."/>
            <person name="La Ragione R."/>
            <person name="Hildebrand F."/>
            <person name="Pallen M.J."/>
        </authorList>
    </citation>
    <scope>NUCLEOTIDE SEQUENCE</scope>
    <source>
        <strain evidence="3">ChiHjej8B7-3636</strain>
    </source>
</reference>
<evidence type="ECO:0000259" key="2">
    <source>
        <dbReference type="Pfam" id="PF00496"/>
    </source>
</evidence>
<dbReference type="SUPFAM" id="SSF53850">
    <property type="entry name" value="Periplasmic binding protein-like II"/>
    <property type="match status" value="1"/>
</dbReference>
<evidence type="ECO:0000256" key="1">
    <source>
        <dbReference type="SAM" id="SignalP"/>
    </source>
</evidence>
<gene>
    <name evidence="3" type="ORF">H9800_06020</name>
</gene>
<dbReference type="Pfam" id="PF00496">
    <property type="entry name" value="SBP_bac_5"/>
    <property type="match status" value="1"/>
</dbReference>
<sequence length="573" mass="62992">MNKQTKWIGAAAFVATFSLALTACSGGGNGGDGGGDGDSAAPVETKEADYNPVDRADMQQGGDVTLAIGEITPQMNAMQQDGSVDTQQIWTWYNPQIILSTPEGESYPNPAYISDKTVEEVDGNTVMTLTFTDEAEFNDGTPMDWKTIENTWIANRGDEGYTPNSTEGYRNIASVEAGETDKQAVITFDGTFAWVDALFFNVVHPDVDSAEAFNEAYLQDAHADWGAGPYKIDEFDREAGVISFVPNDKWWGDEPMLDSLTFRVMEPTAEINAFRAGEIDMAGNSQSLTADTLEQIADVEGTTVYRAARAANNLVQLNAEREQFADLETRQAIFMAIDREQITDVMWDGLDYTEEPAGSLNLYPYQDGYEDALANSGYEFNVDEANAILDEAGWETGDDGIRERDGERFEGRLPTFGDDALTEARARVVQQQLKAIGFDLQLDQRAASEFSTTLTEKDWDLVMLGFSSSDAYGVMWMCQVYCEDSGLNLSATMDETFDERIHEVEALPTPEEQIPAAMKLESELMAESWGILPLYAGPQIMAAKDGLANLTPEPYTGLDLFGVLPVENFGWAK</sequence>
<dbReference type="InterPro" id="IPR030678">
    <property type="entry name" value="Peptide/Ni-bd"/>
</dbReference>
<dbReference type="CDD" id="cd08501">
    <property type="entry name" value="PBP2_Lpqw"/>
    <property type="match status" value="1"/>
</dbReference>
<feature type="signal peptide" evidence="1">
    <location>
        <begin position="1"/>
        <end position="23"/>
    </location>
</feature>